<dbReference type="STRING" id="869213.GCA_000517085_02596"/>
<dbReference type="InterPro" id="IPR050223">
    <property type="entry name" value="D-isomer_2-hydroxyacid_DH"/>
</dbReference>
<feature type="domain" description="D-isomer specific 2-hydroxyacid dehydrogenase NAD-binding" evidence="6">
    <location>
        <begin position="108"/>
        <end position="286"/>
    </location>
</feature>
<dbReference type="InterPro" id="IPR029753">
    <property type="entry name" value="D-isomer_DH_CS"/>
</dbReference>
<dbReference type="InterPro" id="IPR006140">
    <property type="entry name" value="D-isomer_DH_NAD-bd"/>
</dbReference>
<gene>
    <name evidence="7" type="ORF">JCM21142_93812</name>
</gene>
<dbReference type="InterPro" id="IPR029752">
    <property type="entry name" value="D-isomer_DH_CS1"/>
</dbReference>
<dbReference type="OrthoDB" id="9777288at2"/>
<dbReference type="EMBL" id="BAMD01000068">
    <property type="protein sequence ID" value="GAF05088.1"/>
    <property type="molecule type" value="Genomic_DNA"/>
</dbReference>
<dbReference type="FunFam" id="3.40.50.720:FF:000203">
    <property type="entry name" value="D-3-phosphoglycerate dehydrogenase (SerA)"/>
    <property type="match status" value="1"/>
</dbReference>
<evidence type="ECO:0000256" key="3">
    <source>
        <dbReference type="ARBA" id="ARBA00023027"/>
    </source>
</evidence>
<evidence type="ECO:0000259" key="6">
    <source>
        <dbReference type="Pfam" id="PF02826"/>
    </source>
</evidence>
<dbReference type="InterPro" id="IPR006139">
    <property type="entry name" value="D-isomer_2_OHA_DH_cat_dom"/>
</dbReference>
<dbReference type="InterPro" id="IPR036291">
    <property type="entry name" value="NAD(P)-bd_dom_sf"/>
</dbReference>
<dbReference type="eggNOG" id="COG1052">
    <property type="taxonomic scope" value="Bacteria"/>
</dbReference>
<dbReference type="PANTHER" id="PTHR10996:SF257">
    <property type="entry name" value="GLYOXYLATE REDUCTASE 1"/>
    <property type="match status" value="1"/>
</dbReference>
<dbReference type="PROSITE" id="PS00065">
    <property type="entry name" value="D_2_HYDROXYACID_DH_1"/>
    <property type="match status" value="1"/>
</dbReference>
<dbReference type="SUPFAM" id="SSF51735">
    <property type="entry name" value="NAD(P)-binding Rossmann-fold domains"/>
    <property type="match status" value="1"/>
</dbReference>
<dbReference type="PANTHER" id="PTHR10996">
    <property type="entry name" value="2-HYDROXYACID DEHYDROGENASE-RELATED"/>
    <property type="match status" value="1"/>
</dbReference>
<dbReference type="PROSITE" id="PS00670">
    <property type="entry name" value="D_2_HYDROXYACID_DH_2"/>
    <property type="match status" value="1"/>
</dbReference>
<dbReference type="GO" id="GO:0005829">
    <property type="term" value="C:cytosol"/>
    <property type="evidence" value="ECO:0007669"/>
    <property type="project" value="TreeGrafter"/>
</dbReference>
<comment type="caution">
    <text evidence="7">The sequence shown here is derived from an EMBL/GenBank/DDBJ whole genome shotgun (WGS) entry which is preliminary data.</text>
</comment>
<keyword evidence="8" id="KW-1185">Reference proteome</keyword>
<evidence type="ECO:0000313" key="8">
    <source>
        <dbReference type="Proteomes" id="UP000019402"/>
    </source>
</evidence>
<dbReference type="GO" id="GO:0051287">
    <property type="term" value="F:NAD binding"/>
    <property type="evidence" value="ECO:0007669"/>
    <property type="project" value="InterPro"/>
</dbReference>
<comment type="similarity">
    <text evidence="1 4">Belongs to the D-isomer specific 2-hydroxyacid dehydrogenase family.</text>
</comment>
<evidence type="ECO:0000256" key="4">
    <source>
        <dbReference type="RuleBase" id="RU003719"/>
    </source>
</evidence>
<dbReference type="Proteomes" id="UP000019402">
    <property type="component" value="Unassembled WGS sequence"/>
</dbReference>
<dbReference type="Gene3D" id="3.40.50.720">
    <property type="entry name" value="NAD(P)-binding Rossmann-like Domain"/>
    <property type="match status" value="2"/>
</dbReference>
<dbReference type="GO" id="GO:0030267">
    <property type="term" value="F:glyoxylate reductase (NADPH) activity"/>
    <property type="evidence" value="ECO:0007669"/>
    <property type="project" value="TreeGrafter"/>
</dbReference>
<evidence type="ECO:0000259" key="5">
    <source>
        <dbReference type="Pfam" id="PF00389"/>
    </source>
</evidence>
<dbReference type="Pfam" id="PF00389">
    <property type="entry name" value="2-Hacid_dh"/>
    <property type="match status" value="1"/>
</dbReference>
<sequence length="323" mass="35446">MKKKILISYKIPSVGFDVLGDNFEVIFPKDDQISDAELNEHIETCDAIVSVFGHQLSNEHITRASKLKLIANFGVGYDNIDIPFVSNRGITVTNTPDPVTEPTAELAMGLMVAVARKIGALNNQLRTADGVKVGVMKNLSTTLTGKTLGIVGMGAIGQALARRALAFGMHIIYHNRQPLPADIEGKYCTHRVPLETLLKDSDVVSLHTPLTTETKHLINFAEFNLMKNTAYIINTARGSVINQKALIAALQNKQIAGAGLDVFENEPHIPRELLTFNNVVATPHVGTATLETRKEMSILVSQIIRKFFTGELQNYIVNKNNLH</sequence>
<dbReference type="AlphaFoldDB" id="W7YCA0"/>
<keyword evidence="3" id="KW-0520">NAD</keyword>
<dbReference type="SUPFAM" id="SSF52283">
    <property type="entry name" value="Formate/glycerate dehydrogenase catalytic domain-like"/>
    <property type="match status" value="1"/>
</dbReference>
<organism evidence="7 8">
    <name type="scientific">Saccharicrinis fermentans DSM 9555 = JCM 21142</name>
    <dbReference type="NCBI Taxonomy" id="869213"/>
    <lineage>
        <taxon>Bacteria</taxon>
        <taxon>Pseudomonadati</taxon>
        <taxon>Bacteroidota</taxon>
        <taxon>Bacteroidia</taxon>
        <taxon>Marinilabiliales</taxon>
        <taxon>Marinilabiliaceae</taxon>
        <taxon>Saccharicrinis</taxon>
    </lineage>
</organism>
<reference evidence="7 8" key="1">
    <citation type="journal article" date="2014" name="Genome Announc.">
        <title>Draft Genome Sequence of Cytophaga fermentans JCM 21142T, a Facultative Anaerobe Isolated from Marine Mud.</title>
        <authorList>
            <person name="Starns D."/>
            <person name="Oshima K."/>
            <person name="Suda W."/>
            <person name="Iino T."/>
            <person name="Yuki M."/>
            <person name="Inoue J."/>
            <person name="Kitamura K."/>
            <person name="Iida T."/>
            <person name="Darby A."/>
            <person name="Hattori M."/>
            <person name="Ohkuma M."/>
        </authorList>
    </citation>
    <scope>NUCLEOTIDE SEQUENCE [LARGE SCALE GENOMIC DNA]</scope>
    <source>
        <strain evidence="7 8">JCM 21142</strain>
    </source>
</reference>
<protein>
    <submittedName>
        <fullName evidence="7">Putative 2-hydroxyacid dehydrogenase</fullName>
    </submittedName>
</protein>
<feature type="domain" description="D-isomer specific 2-hydroxyacid dehydrogenase catalytic" evidence="5">
    <location>
        <begin position="6"/>
        <end position="318"/>
    </location>
</feature>
<accession>W7YCA0</accession>
<dbReference type="PROSITE" id="PS00671">
    <property type="entry name" value="D_2_HYDROXYACID_DH_3"/>
    <property type="match status" value="1"/>
</dbReference>
<evidence type="ECO:0000256" key="2">
    <source>
        <dbReference type="ARBA" id="ARBA00023002"/>
    </source>
</evidence>
<keyword evidence="2 4" id="KW-0560">Oxidoreductase</keyword>
<dbReference type="RefSeq" id="WP_044214061.1">
    <property type="nucleotide sequence ID" value="NZ_BAMD01000068.1"/>
</dbReference>
<proteinExistence type="inferred from homology"/>
<name>W7YCA0_9BACT</name>
<dbReference type="Pfam" id="PF02826">
    <property type="entry name" value="2-Hacid_dh_C"/>
    <property type="match status" value="1"/>
</dbReference>
<evidence type="ECO:0000256" key="1">
    <source>
        <dbReference type="ARBA" id="ARBA00005854"/>
    </source>
</evidence>
<evidence type="ECO:0000313" key="7">
    <source>
        <dbReference type="EMBL" id="GAF05088.1"/>
    </source>
</evidence>
<dbReference type="GO" id="GO:0016618">
    <property type="term" value="F:hydroxypyruvate reductase [NAD(P)H] activity"/>
    <property type="evidence" value="ECO:0007669"/>
    <property type="project" value="TreeGrafter"/>
</dbReference>